<dbReference type="EMBL" id="JAQQAF010000003">
    <property type="protein sequence ID" value="KAJ8500622.1"/>
    <property type="molecule type" value="Genomic_DNA"/>
</dbReference>
<sequence>MQSGRRSPGSPGVPCHPQRSEPVTAGTLCQLLLPCAIVQMISTEYTSDDIPFAHLLLLLEPSVGHSLEED</sequence>
<evidence type="ECO:0000313" key="2">
    <source>
        <dbReference type="EMBL" id="KAJ8500622.1"/>
    </source>
</evidence>
<comment type="caution">
    <text evidence="2">The sequence shown here is derived from an EMBL/GenBank/DDBJ whole genome shotgun (WGS) entry which is preliminary data.</text>
</comment>
<evidence type="ECO:0000256" key="1">
    <source>
        <dbReference type="SAM" id="MobiDB-lite"/>
    </source>
</evidence>
<dbReference type="AlphaFoldDB" id="A0AAV8RIG6"/>
<proteinExistence type="predicted"/>
<organism evidence="2 3">
    <name type="scientific">Ensete ventricosum</name>
    <name type="common">Abyssinian banana</name>
    <name type="synonym">Musa ensete</name>
    <dbReference type="NCBI Taxonomy" id="4639"/>
    <lineage>
        <taxon>Eukaryota</taxon>
        <taxon>Viridiplantae</taxon>
        <taxon>Streptophyta</taxon>
        <taxon>Embryophyta</taxon>
        <taxon>Tracheophyta</taxon>
        <taxon>Spermatophyta</taxon>
        <taxon>Magnoliopsida</taxon>
        <taxon>Liliopsida</taxon>
        <taxon>Zingiberales</taxon>
        <taxon>Musaceae</taxon>
        <taxon>Ensete</taxon>
    </lineage>
</organism>
<evidence type="ECO:0000313" key="3">
    <source>
        <dbReference type="Proteomes" id="UP001222027"/>
    </source>
</evidence>
<gene>
    <name evidence="2" type="ORF">OPV22_011174</name>
</gene>
<feature type="region of interest" description="Disordered" evidence="1">
    <location>
        <begin position="1"/>
        <end position="20"/>
    </location>
</feature>
<name>A0AAV8RIG6_ENSVE</name>
<keyword evidence="3" id="KW-1185">Reference proteome</keyword>
<dbReference type="Proteomes" id="UP001222027">
    <property type="component" value="Unassembled WGS sequence"/>
</dbReference>
<accession>A0AAV8RIG6</accession>
<protein>
    <submittedName>
        <fullName evidence="2">Uncharacterized protein</fullName>
    </submittedName>
</protein>
<reference evidence="2 3" key="1">
    <citation type="submission" date="2022-12" db="EMBL/GenBank/DDBJ databases">
        <title>Chromosome-scale assembly of the Ensete ventricosum genome.</title>
        <authorList>
            <person name="Dussert Y."/>
            <person name="Stocks J."/>
            <person name="Wendawek A."/>
            <person name="Woldeyes F."/>
            <person name="Nichols R.A."/>
            <person name="Borrell J.S."/>
        </authorList>
    </citation>
    <scope>NUCLEOTIDE SEQUENCE [LARGE SCALE GENOMIC DNA]</scope>
    <source>
        <strain evidence="3">cv. Maze</strain>
        <tissue evidence="2">Seeds</tissue>
    </source>
</reference>